<accession>A0A8S1WVN4</accession>
<dbReference type="AlphaFoldDB" id="A0A8S1WVN4"/>
<evidence type="ECO:0000259" key="2">
    <source>
        <dbReference type="PROSITE" id="PS50192"/>
    </source>
</evidence>
<feature type="transmembrane region" description="Helical" evidence="1">
    <location>
        <begin position="74"/>
        <end position="93"/>
    </location>
</feature>
<dbReference type="EMBL" id="CAJJDP010000103">
    <property type="protein sequence ID" value="CAD8192877.1"/>
    <property type="molecule type" value="Genomic_DNA"/>
</dbReference>
<keyword evidence="4" id="KW-1185">Reference proteome</keyword>
<proteinExistence type="predicted"/>
<sequence>MQQHILKDQDVIISDINDTANRLQNIAVDIKVQINEQGNKINKLDVEIGKTEKKLSFIQTKLSHLLKTNEQSQICTILILFGTLFALIFLLFFT</sequence>
<feature type="domain" description="T-SNARE coiled-coil homology" evidence="2">
    <location>
        <begin position="3"/>
        <end position="65"/>
    </location>
</feature>
<keyword evidence="1" id="KW-0812">Transmembrane</keyword>
<dbReference type="InterPro" id="IPR000727">
    <property type="entry name" value="T_SNARE_dom"/>
</dbReference>
<protein>
    <recommendedName>
        <fullName evidence="2">t-SNARE coiled-coil homology domain-containing protein</fullName>
    </recommendedName>
</protein>
<dbReference type="OrthoDB" id="546861at2759"/>
<name>A0A8S1WVN4_PAROT</name>
<dbReference type="OMA" id="EQSQICT"/>
<evidence type="ECO:0000313" key="4">
    <source>
        <dbReference type="Proteomes" id="UP000683925"/>
    </source>
</evidence>
<dbReference type="PROSITE" id="PS50192">
    <property type="entry name" value="T_SNARE"/>
    <property type="match status" value="1"/>
</dbReference>
<dbReference type="CDD" id="cd15841">
    <property type="entry name" value="SNARE_Qc"/>
    <property type="match status" value="1"/>
</dbReference>
<evidence type="ECO:0000256" key="1">
    <source>
        <dbReference type="SAM" id="Phobius"/>
    </source>
</evidence>
<gene>
    <name evidence="3" type="ORF">POCTA_138.1.T1030085</name>
</gene>
<organism evidence="3 4">
    <name type="scientific">Paramecium octaurelia</name>
    <dbReference type="NCBI Taxonomy" id="43137"/>
    <lineage>
        <taxon>Eukaryota</taxon>
        <taxon>Sar</taxon>
        <taxon>Alveolata</taxon>
        <taxon>Ciliophora</taxon>
        <taxon>Intramacronucleata</taxon>
        <taxon>Oligohymenophorea</taxon>
        <taxon>Peniculida</taxon>
        <taxon>Parameciidae</taxon>
        <taxon>Paramecium</taxon>
    </lineage>
</organism>
<dbReference type="Proteomes" id="UP000683925">
    <property type="component" value="Unassembled WGS sequence"/>
</dbReference>
<keyword evidence="1" id="KW-1133">Transmembrane helix</keyword>
<comment type="caution">
    <text evidence="3">The sequence shown here is derived from an EMBL/GenBank/DDBJ whole genome shotgun (WGS) entry which is preliminary data.</text>
</comment>
<keyword evidence="1" id="KW-0472">Membrane</keyword>
<evidence type="ECO:0000313" key="3">
    <source>
        <dbReference type="EMBL" id="CAD8192877.1"/>
    </source>
</evidence>
<reference evidence="3" key="1">
    <citation type="submission" date="2021-01" db="EMBL/GenBank/DDBJ databases">
        <authorList>
            <consortium name="Genoscope - CEA"/>
            <person name="William W."/>
        </authorList>
    </citation>
    <scope>NUCLEOTIDE SEQUENCE</scope>
</reference>